<keyword evidence="8 10" id="KW-0675">Receptor</keyword>
<evidence type="ECO:0000256" key="1">
    <source>
        <dbReference type="ARBA" id="ARBA00004651"/>
    </source>
</evidence>
<dbReference type="RefSeq" id="XP_026667535.1">
    <property type="nucleotide sequence ID" value="XM_026811734.1"/>
</dbReference>
<evidence type="ECO:0000256" key="4">
    <source>
        <dbReference type="ARBA" id="ARBA00022692"/>
    </source>
</evidence>
<feature type="transmembrane region" description="Helical" evidence="10">
    <location>
        <begin position="55"/>
        <end position="78"/>
    </location>
</feature>
<dbReference type="AlphaFoldDB" id="A0AAJ7W8Z6"/>
<keyword evidence="7 10" id="KW-0472">Membrane</keyword>
<evidence type="ECO:0000256" key="8">
    <source>
        <dbReference type="ARBA" id="ARBA00023170"/>
    </source>
</evidence>
<gene>
    <name evidence="12" type="primary">LOC113464052</name>
</gene>
<dbReference type="GeneID" id="113464052"/>
<keyword evidence="5 10" id="KW-0552">Olfaction</keyword>
<keyword evidence="3 10" id="KW-0716">Sensory transduction</keyword>
<evidence type="ECO:0000313" key="12">
    <source>
        <dbReference type="RefSeq" id="XP_026667535.1"/>
    </source>
</evidence>
<reference evidence="12" key="1">
    <citation type="submission" date="2025-08" db="UniProtKB">
        <authorList>
            <consortium name="RefSeq"/>
        </authorList>
    </citation>
    <scope>IDENTIFICATION</scope>
    <source>
        <tissue evidence="12">Whole body</tissue>
    </source>
</reference>
<keyword evidence="2" id="KW-1003">Cell membrane</keyword>
<comment type="similarity">
    <text evidence="10">Belongs to the insect chemoreceptor superfamily. Heteromeric odorant receptor channel (TC 1.A.69) family.</text>
</comment>
<evidence type="ECO:0000256" key="9">
    <source>
        <dbReference type="ARBA" id="ARBA00023224"/>
    </source>
</evidence>
<keyword evidence="9 10" id="KW-0807">Transducer</keyword>
<dbReference type="GO" id="GO:0007165">
    <property type="term" value="P:signal transduction"/>
    <property type="evidence" value="ECO:0007669"/>
    <property type="project" value="UniProtKB-KW"/>
</dbReference>
<keyword evidence="11" id="KW-1185">Reference proteome</keyword>
<feature type="transmembrane region" description="Helical" evidence="10">
    <location>
        <begin position="122"/>
        <end position="144"/>
    </location>
</feature>
<evidence type="ECO:0000256" key="7">
    <source>
        <dbReference type="ARBA" id="ARBA00023136"/>
    </source>
</evidence>
<feature type="transmembrane region" description="Helical" evidence="10">
    <location>
        <begin position="264"/>
        <end position="286"/>
    </location>
</feature>
<evidence type="ECO:0000256" key="3">
    <source>
        <dbReference type="ARBA" id="ARBA00022606"/>
    </source>
</evidence>
<dbReference type="PANTHER" id="PTHR21137:SF35">
    <property type="entry name" value="ODORANT RECEPTOR 19A-RELATED"/>
    <property type="match status" value="1"/>
</dbReference>
<dbReference type="PANTHER" id="PTHR21137">
    <property type="entry name" value="ODORANT RECEPTOR"/>
    <property type="match status" value="1"/>
</dbReference>
<feature type="transmembrane region" description="Helical" evidence="10">
    <location>
        <begin position="33"/>
        <end position="49"/>
    </location>
</feature>
<evidence type="ECO:0000256" key="6">
    <source>
        <dbReference type="ARBA" id="ARBA00022989"/>
    </source>
</evidence>
<organism evidence="11 12">
    <name type="scientific">Ceratina calcarata</name>
    <dbReference type="NCBI Taxonomy" id="156304"/>
    <lineage>
        <taxon>Eukaryota</taxon>
        <taxon>Metazoa</taxon>
        <taxon>Ecdysozoa</taxon>
        <taxon>Arthropoda</taxon>
        <taxon>Hexapoda</taxon>
        <taxon>Insecta</taxon>
        <taxon>Pterygota</taxon>
        <taxon>Neoptera</taxon>
        <taxon>Endopterygota</taxon>
        <taxon>Hymenoptera</taxon>
        <taxon>Apocrita</taxon>
        <taxon>Aculeata</taxon>
        <taxon>Apoidea</taxon>
        <taxon>Anthophila</taxon>
        <taxon>Apidae</taxon>
        <taxon>Ceratina</taxon>
        <taxon>Zadontomerus</taxon>
    </lineage>
</organism>
<evidence type="ECO:0000313" key="11">
    <source>
        <dbReference type="Proteomes" id="UP000694925"/>
    </source>
</evidence>
<protein>
    <recommendedName>
        <fullName evidence="10">Odorant receptor</fullName>
    </recommendedName>
</protein>
<feature type="transmembrane region" description="Helical" evidence="10">
    <location>
        <begin position="176"/>
        <end position="197"/>
    </location>
</feature>
<evidence type="ECO:0000256" key="10">
    <source>
        <dbReference type="RuleBase" id="RU351113"/>
    </source>
</evidence>
<dbReference type="Proteomes" id="UP000694925">
    <property type="component" value="Unplaced"/>
</dbReference>
<comment type="caution">
    <text evidence="10">Lacks conserved residue(s) required for the propagation of feature annotation.</text>
</comment>
<dbReference type="GO" id="GO:0005549">
    <property type="term" value="F:odorant binding"/>
    <property type="evidence" value="ECO:0007669"/>
    <property type="project" value="InterPro"/>
</dbReference>
<comment type="subcellular location">
    <subcellularLocation>
        <location evidence="1 10">Cell membrane</location>
        <topology evidence="1 10">Multi-pass membrane protein</topology>
    </subcellularLocation>
</comment>
<dbReference type="KEGG" id="ccal:113464052"/>
<sequence length="387" mass="44937">MDFEKFVKQYFTVTRAYGTIVGTWPFITKSQKFISYAIVHFLVISALVTQTAQVIVYFSISAIVDQVPFLMVAVAMYVKFSNYMINTDKFKELFINMVKDWQDERTEEEENIMKEYANKGVFYTYVYTTNIYFCSVVFFCLPFIPRVMDVFIPLNESRPLVEMYPGYYFVENNDDYYVFIMLYTMACMLSTMCVFIATDTILLYMVQHVCGLLSLAGHRFKYSMGTGYSLTNSEKINKELVYKKVCYAIKTHKRALTFLTEIEGVYALNLFIQVGVVVLTFTITLLKVASVTLSMDTYQYYGFIITQLVHIFFLTVQGQFVMDLHDIVYQQGYQTCWYYADVKTQALLVLVLRRNLLPPLLTAGGLIQLNLDSFAEIVKASVSYHFR</sequence>
<accession>A0AAJ7W8Z6</accession>
<evidence type="ECO:0000256" key="2">
    <source>
        <dbReference type="ARBA" id="ARBA00022475"/>
    </source>
</evidence>
<name>A0AAJ7W8Z6_9HYME</name>
<proteinExistence type="inferred from homology"/>
<keyword evidence="4 10" id="KW-0812">Transmembrane</keyword>
<dbReference type="InterPro" id="IPR004117">
    <property type="entry name" value="7tm6_olfct_rcpt"/>
</dbReference>
<keyword evidence="6 10" id="KW-1133">Transmembrane helix</keyword>
<evidence type="ECO:0000256" key="5">
    <source>
        <dbReference type="ARBA" id="ARBA00022725"/>
    </source>
</evidence>
<feature type="transmembrane region" description="Helical" evidence="10">
    <location>
        <begin position="298"/>
        <end position="316"/>
    </location>
</feature>
<dbReference type="GO" id="GO:0005886">
    <property type="term" value="C:plasma membrane"/>
    <property type="evidence" value="ECO:0007669"/>
    <property type="project" value="UniProtKB-SubCell"/>
</dbReference>
<dbReference type="Pfam" id="PF02949">
    <property type="entry name" value="7tm_6"/>
    <property type="match status" value="1"/>
</dbReference>
<dbReference type="GO" id="GO:0004984">
    <property type="term" value="F:olfactory receptor activity"/>
    <property type="evidence" value="ECO:0007669"/>
    <property type="project" value="InterPro"/>
</dbReference>